<name>A0ABS0H9Y1_9ACTN</name>
<keyword evidence="2" id="KW-1185">Reference proteome</keyword>
<accession>A0ABS0H9Y1</accession>
<comment type="caution">
    <text evidence="1">The sequence shown here is derived from an EMBL/GenBank/DDBJ whole genome shotgun (WGS) entry which is preliminary data.</text>
</comment>
<organism evidence="1 2">
    <name type="scientific">Plantactinospora alkalitolerans</name>
    <dbReference type="NCBI Taxonomy" id="2789879"/>
    <lineage>
        <taxon>Bacteria</taxon>
        <taxon>Bacillati</taxon>
        <taxon>Actinomycetota</taxon>
        <taxon>Actinomycetes</taxon>
        <taxon>Micromonosporales</taxon>
        <taxon>Micromonosporaceae</taxon>
        <taxon>Plantactinospora</taxon>
    </lineage>
</organism>
<protein>
    <recommendedName>
        <fullName evidence="3">NYN domain-containing protein</fullName>
    </recommendedName>
</protein>
<evidence type="ECO:0000313" key="2">
    <source>
        <dbReference type="Proteomes" id="UP000638560"/>
    </source>
</evidence>
<dbReference type="RefSeq" id="WP_196206747.1">
    <property type="nucleotide sequence ID" value="NZ_JADPUN010000422.1"/>
</dbReference>
<reference evidence="1 2" key="1">
    <citation type="submission" date="2020-11" db="EMBL/GenBank/DDBJ databases">
        <title>A novel isolate from a Black sea contaminated sediment with potential to produce alkanes: Plantactinospora alkalitolerans sp. nov.</title>
        <authorList>
            <person name="Carro L."/>
            <person name="Veyisoglu A."/>
            <person name="Guven K."/>
            <person name="Schumann P."/>
            <person name="Klenk H.-P."/>
            <person name="Sahin N."/>
        </authorList>
    </citation>
    <scope>NUCLEOTIDE SEQUENCE [LARGE SCALE GENOMIC DNA]</scope>
    <source>
        <strain evidence="1 2">S1510</strain>
    </source>
</reference>
<gene>
    <name evidence="1" type="ORF">I0C86_41305</name>
</gene>
<evidence type="ECO:0000313" key="1">
    <source>
        <dbReference type="EMBL" id="MBF9135291.1"/>
    </source>
</evidence>
<dbReference type="EMBL" id="JADPUN010000422">
    <property type="protein sequence ID" value="MBF9135291.1"/>
    <property type="molecule type" value="Genomic_DNA"/>
</dbReference>
<evidence type="ECO:0008006" key="3">
    <source>
        <dbReference type="Google" id="ProtNLM"/>
    </source>
</evidence>
<dbReference type="Proteomes" id="UP000638560">
    <property type="component" value="Unassembled WGS sequence"/>
</dbReference>
<proteinExistence type="predicted"/>
<sequence>MDVKDEETAPPVIIVTSDRDVVDRAMRANPGVAFKWYRSMDHVPRATR</sequence>